<accession>A0ABS7NEY1</accession>
<proteinExistence type="predicted"/>
<keyword evidence="1" id="KW-1133">Transmembrane helix</keyword>
<dbReference type="Proteomes" id="UP000766629">
    <property type="component" value="Unassembled WGS sequence"/>
</dbReference>
<evidence type="ECO:0000256" key="1">
    <source>
        <dbReference type="SAM" id="Phobius"/>
    </source>
</evidence>
<dbReference type="InterPro" id="IPR018037">
    <property type="entry name" value="FixH_proteobacterial"/>
</dbReference>
<reference evidence="2 3" key="1">
    <citation type="submission" date="2021-06" db="EMBL/GenBank/DDBJ databases">
        <title>50 bacteria genomes isolated from Dapeng, Shenzhen, China.</title>
        <authorList>
            <person name="Zheng W."/>
            <person name="Yu S."/>
            <person name="Huang Y."/>
        </authorList>
    </citation>
    <scope>NUCLEOTIDE SEQUENCE [LARGE SCALE GENOMIC DNA]</scope>
    <source>
        <strain evidence="2 3">DP1N14-2</strain>
    </source>
</reference>
<keyword evidence="1" id="KW-0812">Transmembrane</keyword>
<dbReference type="EMBL" id="JAHVJA010000003">
    <property type="protein sequence ID" value="MBY6139773.1"/>
    <property type="molecule type" value="Genomic_DNA"/>
</dbReference>
<name>A0ABS7NEY1_9RHOB</name>
<gene>
    <name evidence="2" type="ORF">KUV26_10040</name>
</gene>
<keyword evidence="1" id="KW-0472">Membrane</keyword>
<sequence>MAKREREFTGKHAILMFGGAFAVIIGVNIVLAVNAVKTFPGLEVKNSYVASQQFDQRRSAQEALGWSVYASAAGDQVKLEITDADGTPVEVAKLSATLGRATHVQDDQQPDFAFDGQAYVAPADLGPGNWNIRMVARAKDGTEFTQRVVLHVKG</sequence>
<comment type="caution">
    <text evidence="2">The sequence shown here is derived from an EMBL/GenBank/DDBJ whole genome shotgun (WGS) entry which is preliminary data.</text>
</comment>
<dbReference type="RefSeq" id="WP_222508234.1">
    <property type="nucleotide sequence ID" value="NZ_JAHVJA010000003.1"/>
</dbReference>
<organism evidence="2 3">
    <name type="scientific">Leisingera daeponensis</name>
    <dbReference type="NCBI Taxonomy" id="405746"/>
    <lineage>
        <taxon>Bacteria</taxon>
        <taxon>Pseudomonadati</taxon>
        <taxon>Pseudomonadota</taxon>
        <taxon>Alphaproteobacteria</taxon>
        <taxon>Rhodobacterales</taxon>
        <taxon>Roseobacteraceae</taxon>
        <taxon>Leisingera</taxon>
    </lineage>
</organism>
<keyword evidence="3" id="KW-1185">Reference proteome</keyword>
<dbReference type="InterPro" id="IPR008620">
    <property type="entry name" value="FixH"/>
</dbReference>
<dbReference type="Pfam" id="PF05751">
    <property type="entry name" value="FixH"/>
    <property type="match status" value="1"/>
</dbReference>
<evidence type="ECO:0000313" key="2">
    <source>
        <dbReference type="EMBL" id="MBY6139773.1"/>
    </source>
</evidence>
<evidence type="ECO:0000313" key="3">
    <source>
        <dbReference type="Proteomes" id="UP000766629"/>
    </source>
</evidence>
<feature type="transmembrane region" description="Helical" evidence="1">
    <location>
        <begin position="12"/>
        <end position="33"/>
    </location>
</feature>
<dbReference type="PIRSF" id="PIRSF011386">
    <property type="entry name" value="FixH"/>
    <property type="match status" value="1"/>
</dbReference>
<protein>
    <submittedName>
        <fullName evidence="2">FixH family protein</fullName>
    </submittedName>
</protein>